<evidence type="ECO:0000313" key="2">
    <source>
        <dbReference type="EMBL" id="KAI5062509.1"/>
    </source>
</evidence>
<evidence type="ECO:0000256" key="1">
    <source>
        <dbReference type="SAM" id="MobiDB-lite"/>
    </source>
</evidence>
<gene>
    <name evidence="2" type="ORF">GOP47_0023048</name>
</gene>
<protein>
    <submittedName>
        <fullName evidence="2">Uncharacterized protein</fullName>
    </submittedName>
</protein>
<proteinExistence type="predicted"/>
<name>A0A9D4U6K1_ADICA</name>
<organism evidence="2 3">
    <name type="scientific">Adiantum capillus-veneris</name>
    <name type="common">Maidenhair fern</name>
    <dbReference type="NCBI Taxonomy" id="13818"/>
    <lineage>
        <taxon>Eukaryota</taxon>
        <taxon>Viridiplantae</taxon>
        <taxon>Streptophyta</taxon>
        <taxon>Embryophyta</taxon>
        <taxon>Tracheophyta</taxon>
        <taxon>Polypodiopsida</taxon>
        <taxon>Polypodiidae</taxon>
        <taxon>Polypodiales</taxon>
        <taxon>Pteridineae</taxon>
        <taxon>Pteridaceae</taxon>
        <taxon>Vittarioideae</taxon>
        <taxon>Adiantum</taxon>
    </lineage>
</organism>
<dbReference type="EMBL" id="JABFUD020000022">
    <property type="protein sequence ID" value="KAI5062509.1"/>
    <property type="molecule type" value="Genomic_DNA"/>
</dbReference>
<reference evidence="2" key="1">
    <citation type="submission" date="2021-01" db="EMBL/GenBank/DDBJ databases">
        <title>Adiantum capillus-veneris genome.</title>
        <authorList>
            <person name="Fang Y."/>
            <person name="Liao Q."/>
        </authorList>
    </citation>
    <scope>NUCLEOTIDE SEQUENCE</scope>
    <source>
        <strain evidence="2">H3</strain>
        <tissue evidence="2">Leaf</tissue>
    </source>
</reference>
<dbReference type="AlphaFoldDB" id="A0A9D4U6K1"/>
<evidence type="ECO:0000313" key="3">
    <source>
        <dbReference type="Proteomes" id="UP000886520"/>
    </source>
</evidence>
<feature type="compositionally biased region" description="Polar residues" evidence="1">
    <location>
        <begin position="84"/>
        <end position="109"/>
    </location>
</feature>
<feature type="compositionally biased region" description="Basic and acidic residues" evidence="1">
    <location>
        <begin position="1"/>
        <end position="12"/>
    </location>
</feature>
<comment type="caution">
    <text evidence="2">The sequence shown here is derived from an EMBL/GenBank/DDBJ whole genome shotgun (WGS) entry which is preliminary data.</text>
</comment>
<dbReference type="Proteomes" id="UP000886520">
    <property type="component" value="Chromosome 22"/>
</dbReference>
<accession>A0A9D4U6K1</accession>
<keyword evidence="3" id="KW-1185">Reference proteome</keyword>
<feature type="region of interest" description="Disordered" evidence="1">
    <location>
        <begin position="1"/>
        <end position="149"/>
    </location>
</feature>
<sequence length="149" mass="16698">MEAEDEQQKEQNQEEDSEQITGQQTREGTNLELLTPPGSPRDRTRGLSPSSSEDEGEAIPNTQPLGKTPPIQQEKEQKSFEQQLNAQDEQTKCQLESNSEPIQDVNMSQAKEERLPGQIKSKAKRKKELSKDPTRASVAMAKPPKNSKK</sequence>